<dbReference type="Pfam" id="PF01498">
    <property type="entry name" value="HTH_Tnp_Tc3_2"/>
    <property type="match status" value="1"/>
</dbReference>
<dbReference type="AlphaFoldDB" id="F0WZK4"/>
<organism evidence="3">
    <name type="scientific">Albugo laibachii Nc14</name>
    <dbReference type="NCBI Taxonomy" id="890382"/>
    <lineage>
        <taxon>Eukaryota</taxon>
        <taxon>Sar</taxon>
        <taxon>Stramenopiles</taxon>
        <taxon>Oomycota</taxon>
        <taxon>Peronosporomycetes</taxon>
        <taxon>Albuginales</taxon>
        <taxon>Albuginaceae</taxon>
        <taxon>Albugo</taxon>
    </lineage>
</organism>
<dbReference type="GO" id="GO:0003677">
    <property type="term" value="F:DNA binding"/>
    <property type="evidence" value="ECO:0007669"/>
    <property type="project" value="InterPro"/>
</dbReference>
<sequence length="244" mass="27496">MATTVRNRLKASGLTGRSSRKKPYLSKVLKSKRLAYAKRMLAALPREEDWANVLFTDEASVQLNGSTGKMSVWRRTSEAFAEKCTTATHKNVRTSLMVWSSIASNGVGTIHFCDRTVNGEYYRKLLQEQIPTTRALLGLPTPTPFVQDNAPAHRAKLTKDCVDELQLTDFMHPPQSPDLSPIENLWTVMKAELHKNPASSIHDLKVKLKEIWFSIDNEIVRKCCMSMPKRLAQFVAALCGNTKY</sequence>
<dbReference type="PANTHER" id="PTHR23022">
    <property type="entry name" value="TRANSPOSABLE ELEMENT-RELATED"/>
    <property type="match status" value="1"/>
</dbReference>
<dbReference type="Pfam" id="PF13358">
    <property type="entry name" value="DDE_3"/>
    <property type="match status" value="1"/>
</dbReference>
<feature type="domain" description="Transposase Tc1-like" evidence="1">
    <location>
        <begin position="2"/>
        <end position="40"/>
    </location>
</feature>
<dbReference type="GO" id="GO:0006313">
    <property type="term" value="P:DNA transposition"/>
    <property type="evidence" value="ECO:0007669"/>
    <property type="project" value="InterPro"/>
</dbReference>
<dbReference type="HOGENOM" id="CLU_033666_0_6_1"/>
<dbReference type="InterPro" id="IPR038717">
    <property type="entry name" value="Tc1-like_DDE_dom"/>
</dbReference>
<accession>F0WZK4</accession>
<dbReference type="GO" id="GO:0015074">
    <property type="term" value="P:DNA integration"/>
    <property type="evidence" value="ECO:0007669"/>
    <property type="project" value="InterPro"/>
</dbReference>
<proteinExistence type="predicted"/>
<feature type="domain" description="Tc1-like transposase DDE" evidence="2">
    <location>
        <begin position="53"/>
        <end position="204"/>
    </location>
</feature>
<evidence type="ECO:0000259" key="2">
    <source>
        <dbReference type="Pfam" id="PF13358"/>
    </source>
</evidence>
<dbReference type="EMBL" id="FR824475">
    <property type="protein sequence ID" value="CCA26928.1"/>
    <property type="molecule type" value="Genomic_DNA"/>
</dbReference>
<evidence type="ECO:0000313" key="3">
    <source>
        <dbReference type="EMBL" id="CCA26928.1"/>
    </source>
</evidence>
<evidence type="ECO:0000259" key="1">
    <source>
        <dbReference type="Pfam" id="PF01498"/>
    </source>
</evidence>
<dbReference type="InterPro" id="IPR052338">
    <property type="entry name" value="Transposase_5"/>
</dbReference>
<protein>
    <submittedName>
        <fullName evidence="3">Tc1like transporase putative</fullName>
    </submittedName>
</protein>
<dbReference type="InterPro" id="IPR036397">
    <property type="entry name" value="RNaseH_sf"/>
</dbReference>
<name>F0WZK4_9STRA</name>
<dbReference type="Gene3D" id="3.30.420.10">
    <property type="entry name" value="Ribonuclease H-like superfamily/Ribonuclease H"/>
    <property type="match status" value="1"/>
</dbReference>
<reference evidence="3" key="1">
    <citation type="journal article" date="2011" name="PLoS Biol.">
        <title>Gene gain and loss during evolution of obligate parasitism in the white rust pathogen of Arabidopsis thaliana.</title>
        <authorList>
            <person name="Kemen E."/>
            <person name="Gardiner A."/>
            <person name="Schultz-Larsen T."/>
            <person name="Kemen A.C."/>
            <person name="Balmuth A.L."/>
            <person name="Robert-Seilaniantz A."/>
            <person name="Bailey K."/>
            <person name="Holub E."/>
            <person name="Studholme D.J."/>
            <person name="Maclean D."/>
            <person name="Jones J.D."/>
        </authorList>
    </citation>
    <scope>NUCLEOTIDE SEQUENCE</scope>
</reference>
<dbReference type="PANTHER" id="PTHR23022:SF135">
    <property type="entry name" value="SI:DKEY-77F5.3"/>
    <property type="match status" value="1"/>
</dbReference>
<dbReference type="InterPro" id="IPR002492">
    <property type="entry name" value="Transposase_Tc1-like"/>
</dbReference>
<gene>
    <name evidence="3" type="primary">AlNc14C432G11595</name>
    <name evidence="3" type="ORF">ALNC14_130720</name>
</gene>
<reference evidence="3" key="2">
    <citation type="submission" date="2011-02" db="EMBL/GenBank/DDBJ databases">
        <authorList>
            <person name="MacLean D."/>
        </authorList>
    </citation>
    <scope>NUCLEOTIDE SEQUENCE</scope>
</reference>